<dbReference type="Pfam" id="PF01381">
    <property type="entry name" value="HTH_3"/>
    <property type="match status" value="1"/>
</dbReference>
<organism evidence="3 4">
    <name type="scientific">Anaerocolumna aminovalerica</name>
    <dbReference type="NCBI Taxonomy" id="1527"/>
    <lineage>
        <taxon>Bacteria</taxon>
        <taxon>Bacillati</taxon>
        <taxon>Bacillota</taxon>
        <taxon>Clostridia</taxon>
        <taxon>Lachnospirales</taxon>
        <taxon>Lachnospiraceae</taxon>
        <taxon>Anaerocolumna</taxon>
    </lineage>
</organism>
<sequence length="141" mass="16510">MKNELLAKRLRELRKANNYTQEYVASYLNIGRQAYSHYETGRNTPSSDTLYNIGVLYGIPYQSLLELIMTSDHPFSYQTSPDHAVVNEVSDFLEYINAPENEKKFKLLSVKEKELLYYFEKLTVKDQGDILDFIKIKVKKK</sequence>
<evidence type="ECO:0000313" key="3">
    <source>
        <dbReference type="EMBL" id="SFO24009.1"/>
    </source>
</evidence>
<dbReference type="SMART" id="SM00530">
    <property type="entry name" value="HTH_XRE"/>
    <property type="match status" value="1"/>
</dbReference>
<accession>A0A1I5FK74</accession>
<dbReference type="CDD" id="cd00093">
    <property type="entry name" value="HTH_XRE"/>
    <property type="match status" value="1"/>
</dbReference>
<dbReference type="GO" id="GO:0003677">
    <property type="term" value="F:DNA binding"/>
    <property type="evidence" value="ECO:0007669"/>
    <property type="project" value="UniProtKB-KW"/>
</dbReference>
<feature type="domain" description="HTH cro/C1-type" evidence="2">
    <location>
        <begin position="10"/>
        <end position="64"/>
    </location>
</feature>
<evidence type="ECO:0000259" key="2">
    <source>
        <dbReference type="PROSITE" id="PS50943"/>
    </source>
</evidence>
<name>A0A1I5FK74_9FIRM</name>
<protein>
    <submittedName>
        <fullName evidence="3">Helix-turn-helix</fullName>
    </submittedName>
</protein>
<dbReference type="RefSeq" id="WP_091686523.1">
    <property type="nucleotide sequence ID" value="NZ_BAABFM010000048.1"/>
</dbReference>
<dbReference type="PANTHER" id="PTHR46558:SF13">
    <property type="entry name" value="HTH-TYPE TRANSCRIPTIONAL REGULATOR IMMR"/>
    <property type="match status" value="1"/>
</dbReference>
<evidence type="ECO:0000256" key="1">
    <source>
        <dbReference type="ARBA" id="ARBA00023125"/>
    </source>
</evidence>
<keyword evidence="4" id="KW-1185">Reference proteome</keyword>
<dbReference type="AlphaFoldDB" id="A0A1I5FK74"/>
<dbReference type="OrthoDB" id="2222263at2"/>
<dbReference type="InterPro" id="IPR001387">
    <property type="entry name" value="Cro/C1-type_HTH"/>
</dbReference>
<dbReference type="SUPFAM" id="SSF47413">
    <property type="entry name" value="lambda repressor-like DNA-binding domains"/>
    <property type="match status" value="1"/>
</dbReference>
<keyword evidence="1" id="KW-0238">DNA-binding</keyword>
<dbReference type="Proteomes" id="UP000198806">
    <property type="component" value="Unassembled WGS sequence"/>
</dbReference>
<dbReference type="PROSITE" id="PS50943">
    <property type="entry name" value="HTH_CROC1"/>
    <property type="match status" value="1"/>
</dbReference>
<proteinExistence type="predicted"/>
<gene>
    <name evidence="3" type="ORF">SAMN04489757_11484</name>
</gene>
<dbReference type="STRING" id="1527.SAMN04489757_11484"/>
<dbReference type="PANTHER" id="PTHR46558">
    <property type="entry name" value="TRACRIPTIONAL REGULATORY PROTEIN-RELATED-RELATED"/>
    <property type="match status" value="1"/>
</dbReference>
<reference evidence="3 4" key="1">
    <citation type="submission" date="2016-10" db="EMBL/GenBank/DDBJ databases">
        <authorList>
            <person name="de Groot N.N."/>
        </authorList>
    </citation>
    <scope>NUCLEOTIDE SEQUENCE [LARGE SCALE GENOMIC DNA]</scope>
    <source>
        <strain evidence="3 4">DSM 1283</strain>
    </source>
</reference>
<dbReference type="EMBL" id="FOWD01000014">
    <property type="protein sequence ID" value="SFO24009.1"/>
    <property type="molecule type" value="Genomic_DNA"/>
</dbReference>
<dbReference type="InterPro" id="IPR010982">
    <property type="entry name" value="Lambda_DNA-bd_dom_sf"/>
</dbReference>
<dbReference type="Gene3D" id="1.10.260.40">
    <property type="entry name" value="lambda repressor-like DNA-binding domains"/>
    <property type="match status" value="1"/>
</dbReference>
<evidence type="ECO:0000313" key="4">
    <source>
        <dbReference type="Proteomes" id="UP000198806"/>
    </source>
</evidence>